<accession>A0A498QUJ2</accession>
<dbReference type="InterPro" id="IPR038109">
    <property type="entry name" value="DNA_bind_recomb_sf"/>
</dbReference>
<dbReference type="SMART" id="SM00857">
    <property type="entry name" value="Resolvase"/>
    <property type="match status" value="1"/>
</dbReference>
<dbReference type="InterPro" id="IPR050639">
    <property type="entry name" value="SSR_resolvase"/>
</dbReference>
<dbReference type="InterPro" id="IPR025827">
    <property type="entry name" value="Zn_ribbon_recom_dom"/>
</dbReference>
<feature type="domain" description="Recombinase" evidence="2">
    <location>
        <begin position="173"/>
        <end position="315"/>
    </location>
</feature>
<dbReference type="GO" id="GO:0003677">
    <property type="term" value="F:DNA binding"/>
    <property type="evidence" value="ECO:0007669"/>
    <property type="project" value="InterPro"/>
</dbReference>
<evidence type="ECO:0000259" key="1">
    <source>
        <dbReference type="PROSITE" id="PS51736"/>
    </source>
</evidence>
<evidence type="ECO:0000313" key="4">
    <source>
        <dbReference type="EMBL" id="VBA51787.1"/>
    </source>
</evidence>
<evidence type="ECO:0000313" key="6">
    <source>
        <dbReference type="EMBL" id="VBA55029.1"/>
    </source>
</evidence>
<dbReference type="AlphaFoldDB" id="A0A498QUJ2"/>
<dbReference type="OrthoDB" id="8782062at2"/>
<reference evidence="4 7" key="1">
    <citation type="submission" date="2018-09" db="EMBL/GenBank/DDBJ databases">
        <authorList>
            <person name="Tagini F."/>
        </authorList>
    </citation>
    <scope>NUCLEOTIDE SEQUENCE [LARGE SCALE GENOMIC DNA]</scope>
    <source>
        <strain evidence="4 7">MK142</strain>
    </source>
</reference>
<dbReference type="EMBL" id="UPHU01000001">
    <property type="protein sequence ID" value="VBA51787.1"/>
    <property type="molecule type" value="Genomic_DNA"/>
</dbReference>
<feature type="domain" description="Resolvase/invertase-type recombinase catalytic" evidence="1">
    <location>
        <begin position="15"/>
        <end position="166"/>
    </location>
</feature>
<evidence type="ECO:0000259" key="2">
    <source>
        <dbReference type="PROSITE" id="PS51737"/>
    </source>
</evidence>
<name>A0A498QUJ2_9MYCO</name>
<dbReference type="PANTHER" id="PTHR30461:SF23">
    <property type="entry name" value="DNA RECOMBINASE-RELATED"/>
    <property type="match status" value="1"/>
</dbReference>
<proteinExistence type="predicted"/>
<dbReference type="EMBL" id="UPHU01000001">
    <property type="protein sequence ID" value="VBA55029.1"/>
    <property type="molecule type" value="Genomic_DNA"/>
</dbReference>
<dbReference type="EMBL" id="UPHU01000001">
    <property type="protein sequence ID" value="VBA48411.1"/>
    <property type="molecule type" value="Genomic_DNA"/>
</dbReference>
<dbReference type="InterPro" id="IPR036162">
    <property type="entry name" value="Resolvase-like_N_sf"/>
</dbReference>
<evidence type="ECO:0008006" key="8">
    <source>
        <dbReference type="Google" id="ProtNLM"/>
    </source>
</evidence>
<dbReference type="PANTHER" id="PTHR30461">
    <property type="entry name" value="DNA-INVERTASE FROM LAMBDOID PROPHAGE"/>
    <property type="match status" value="1"/>
</dbReference>
<dbReference type="InterPro" id="IPR041657">
    <property type="entry name" value="HTH_17"/>
</dbReference>
<dbReference type="Pfam" id="PF07508">
    <property type="entry name" value="Recombinase"/>
    <property type="match status" value="1"/>
</dbReference>
<dbReference type="InterPro" id="IPR006119">
    <property type="entry name" value="Resolv_N"/>
</dbReference>
<dbReference type="Pfam" id="PF12728">
    <property type="entry name" value="HTH_17"/>
    <property type="match status" value="1"/>
</dbReference>
<dbReference type="Gene3D" id="3.40.50.1390">
    <property type="entry name" value="Resolvase, N-terminal catalytic domain"/>
    <property type="match status" value="1"/>
</dbReference>
<dbReference type="CDD" id="cd00338">
    <property type="entry name" value="Ser_Recombinase"/>
    <property type="match status" value="1"/>
</dbReference>
<dbReference type="Pfam" id="PF13408">
    <property type="entry name" value="Zn_ribbon_recom"/>
    <property type="match status" value="1"/>
</dbReference>
<dbReference type="RefSeq" id="WP_036407760.1">
    <property type="nucleotide sequence ID" value="NZ_UPHN01000206.1"/>
</dbReference>
<evidence type="ECO:0000313" key="7">
    <source>
        <dbReference type="Proteomes" id="UP000268285"/>
    </source>
</evidence>
<gene>
    <name evidence="3" type="ORF">LAUMK142_01328</name>
    <name evidence="4" type="ORF">LAUMK142_03259</name>
    <name evidence="5" type="ORF">LAUMK142_04891</name>
    <name evidence="6" type="ORF">LAUMK142_04916</name>
</gene>
<dbReference type="Gene3D" id="3.90.1750.20">
    <property type="entry name" value="Putative Large Serine Recombinase, Chain B, Domain 2"/>
    <property type="match status" value="1"/>
</dbReference>
<keyword evidence="7" id="KW-1185">Reference proteome</keyword>
<sequence>MAELTKIRATHLQRQAWVYVRQSTMTQVRENTESLNRQYELAQRAQHLGWPADRVRVVDDDLGCSGADANARNGFQELVAAVGLGQVGLVLGIEVSRLARCNADWYHLLDLCAMTDTLIADADGMYHPGDYNDRLVLGLKGTMSEAELHVLRSRLNAGLRHKAARGELRQLLPVGLDYDQDDRVVLSRDEAVRAAITAVFDRFDELGSARQVVLSLRADGLRLPRRSAGARVIRWAEATYPAVHDFLTNPAYGGAYVFGRTKVSRRLDEAGRIVVRDQELPREQWEVTIPDHHPGYVSWQTYLANQDRLRANVHPPKGQGGGAVREGRALLQGLVVCGKCGRRMLVGYSGPDGRVPRYLCAQGLRLYGSARSCQSLSGRRLDAAVVEEMFTVLQPAALAATAAALAEAEDQHARRVRAFELGVERARYEAQRARRQFDAVEPENRLVARSLERDWEVRLGTLRQAEADLAAQQSRRPAVLTEEEVAWLSHAGADLRAVFDADTTTIRERKQLLRLLIGEVVINVDRDAGQAAIRIRWEGSAHTDITVALPRRGVDSAIRTEADTLERIRRLAAHYDDATIARLLARQGVITATGLPFTRDRVGSLRRKHRIAGPSEPVGPIDEDVHMVSIAEAQTLLGTSRATLYRWLASGFIRGEQHGPGGPWRIRIDAELQAKITPDAPEGWVGLEAAARRLGVAKQTVLDRIQRGELNAVHVNRGQRKGLAIQLPPPEDALFAATP</sequence>
<organism evidence="4 7">
    <name type="scientific">Mycobacterium pseudokansasii</name>
    <dbReference type="NCBI Taxonomy" id="2341080"/>
    <lineage>
        <taxon>Bacteria</taxon>
        <taxon>Bacillati</taxon>
        <taxon>Actinomycetota</taxon>
        <taxon>Actinomycetes</taxon>
        <taxon>Mycobacteriales</taxon>
        <taxon>Mycobacteriaceae</taxon>
        <taxon>Mycobacterium</taxon>
    </lineage>
</organism>
<dbReference type="InterPro" id="IPR011109">
    <property type="entry name" value="DNA_bind_recombinase_dom"/>
</dbReference>
<evidence type="ECO:0000313" key="3">
    <source>
        <dbReference type="EMBL" id="VBA48411.1"/>
    </source>
</evidence>
<dbReference type="PROSITE" id="PS51736">
    <property type="entry name" value="RECOMBINASES_3"/>
    <property type="match status" value="1"/>
</dbReference>
<dbReference type="Proteomes" id="UP000268285">
    <property type="component" value="Unassembled WGS sequence"/>
</dbReference>
<protein>
    <recommendedName>
        <fullName evidence="8">Recombinase domain-containing protein</fullName>
    </recommendedName>
</protein>
<dbReference type="GO" id="GO:0000150">
    <property type="term" value="F:DNA strand exchange activity"/>
    <property type="evidence" value="ECO:0007669"/>
    <property type="project" value="InterPro"/>
</dbReference>
<dbReference type="EMBL" id="UPHU01000001">
    <property type="protein sequence ID" value="VBA54977.1"/>
    <property type="molecule type" value="Genomic_DNA"/>
</dbReference>
<dbReference type="SUPFAM" id="SSF53041">
    <property type="entry name" value="Resolvase-like"/>
    <property type="match status" value="1"/>
</dbReference>
<evidence type="ECO:0000313" key="5">
    <source>
        <dbReference type="EMBL" id="VBA54977.1"/>
    </source>
</evidence>
<dbReference type="PROSITE" id="PS51737">
    <property type="entry name" value="RECOMBINASE_DNA_BIND"/>
    <property type="match status" value="1"/>
</dbReference>
<dbReference type="Pfam" id="PF00239">
    <property type="entry name" value="Resolvase"/>
    <property type="match status" value="1"/>
</dbReference>